<dbReference type="RefSeq" id="WP_279243691.1">
    <property type="nucleotide sequence ID" value="NZ_SHNN01000001.1"/>
</dbReference>
<feature type="chain" id="PRO_5046742743" evidence="1">
    <location>
        <begin position="23"/>
        <end position="625"/>
    </location>
</feature>
<evidence type="ECO:0000313" key="3">
    <source>
        <dbReference type="Proteomes" id="UP001143362"/>
    </source>
</evidence>
<evidence type="ECO:0000256" key="1">
    <source>
        <dbReference type="SAM" id="SignalP"/>
    </source>
</evidence>
<comment type="caution">
    <text evidence="2">The sequence shown here is derived from an EMBL/GenBank/DDBJ whole genome shotgun (WGS) entry which is preliminary data.</text>
</comment>
<dbReference type="EMBL" id="SHNN01000001">
    <property type="protein sequence ID" value="MCX2979692.1"/>
    <property type="molecule type" value="Genomic_DNA"/>
</dbReference>
<evidence type="ECO:0000313" key="2">
    <source>
        <dbReference type="EMBL" id="MCX2979692.1"/>
    </source>
</evidence>
<protein>
    <submittedName>
        <fullName evidence="2">DUF3604 domain-containing protein</fullName>
    </submittedName>
</protein>
<reference evidence="2" key="1">
    <citation type="submission" date="2019-02" db="EMBL/GenBank/DDBJ databases">
        <authorList>
            <person name="Li S.-H."/>
        </authorList>
    </citation>
    <scope>NUCLEOTIDE SEQUENCE</scope>
    <source>
        <strain evidence="2">IMCC14734</strain>
    </source>
</reference>
<dbReference type="Gene3D" id="3.20.20.140">
    <property type="entry name" value="Metal-dependent hydrolases"/>
    <property type="match status" value="1"/>
</dbReference>
<organism evidence="2 3">
    <name type="scientific">Candidatus Litorirhabdus singularis</name>
    <dbReference type="NCBI Taxonomy" id="2518993"/>
    <lineage>
        <taxon>Bacteria</taxon>
        <taxon>Pseudomonadati</taxon>
        <taxon>Pseudomonadota</taxon>
        <taxon>Gammaproteobacteria</taxon>
        <taxon>Cellvibrionales</taxon>
        <taxon>Halieaceae</taxon>
        <taxon>Candidatus Litorirhabdus</taxon>
    </lineage>
</organism>
<dbReference type="InterPro" id="IPR022028">
    <property type="entry name" value="DUF3604"/>
</dbReference>
<name>A0ABT3TBM0_9GAMM</name>
<feature type="signal peptide" evidence="1">
    <location>
        <begin position="1"/>
        <end position="22"/>
    </location>
</feature>
<sequence length="625" mass="69135">MYRSLRPLSLICLLVLPAAVMAQNPDQLLFGDTHLHTSYSFDAYLNKNMTGDPDMAYRWAKGLPVVHPYNRSRVQIHQPLDFLVVSDHAELMGYIRAVNLEEAEFEDLGVWGNLKRWFAITMLNRAISSEGGSKIFSSLLPEEPANLGGDPVQDPVNVMPTGTFGDTLAIETNAWHEIVAAAERHNDPGNFTSLIGWEWSSIPVGANLHRIVFTPDAGNIARQFVPYGSDQSQYPEDLWDWLEATQERTGARFIAMPHNSNISKGYMYAETSLRGKPIDAAYAERRMRWEPVSEVTQIKGDSETHPVVSPDDGFADFETYSHYIQQDPGPYKPAAADYMRGALKTGLALEAKTGVNPYQFGVIGSTDSHSGLSSAEEDNFWGKFARDSTPETKRSEDSIGGSRANGWSMSASGLAAVWSRKNTRDEIFDAFQRRETYATTGTRLKVRLFAGWDFGVADLEAADFAELGYARGVPMGGNLSAAGAEQRPTFLVRAEMDPQGANLDRIQVVKGWLDAQGQQQERVYNVAWSGARSLDTGGELPPVGNTVDLDSGAYSNSIGMPALAVAWTDPDFEPTQRAFYYVRVLEIPTPRHSLLDAIALQRELPEEGPATLQERAYTSPVWYTP</sequence>
<keyword evidence="1" id="KW-0732">Signal</keyword>
<dbReference type="Pfam" id="PF12228">
    <property type="entry name" value="DUF3604"/>
    <property type="match status" value="1"/>
</dbReference>
<dbReference type="Proteomes" id="UP001143362">
    <property type="component" value="Unassembled WGS sequence"/>
</dbReference>
<gene>
    <name evidence="2" type="ORF">EYC98_02315</name>
</gene>
<proteinExistence type="predicted"/>
<accession>A0ABT3TBM0</accession>
<keyword evidence="3" id="KW-1185">Reference proteome</keyword>